<proteinExistence type="inferred from homology"/>
<keyword evidence="2" id="KW-1133">Transmembrane helix</keyword>
<dbReference type="Proteomes" id="UP001230978">
    <property type="component" value="Chromosome"/>
</dbReference>
<accession>A0ABY8Q4I9</accession>
<gene>
    <name evidence="3" type="ORF">QF092_15985</name>
</gene>
<feature type="transmembrane region" description="Helical" evidence="2">
    <location>
        <begin position="41"/>
        <end position="63"/>
    </location>
</feature>
<organism evidence="3 4">
    <name type="scientific">Fuscovulum ytuae</name>
    <dbReference type="NCBI Taxonomy" id="3042299"/>
    <lineage>
        <taxon>Bacteria</taxon>
        <taxon>Pseudomonadati</taxon>
        <taxon>Pseudomonadota</taxon>
        <taxon>Alphaproteobacteria</taxon>
        <taxon>Rhodobacterales</taxon>
        <taxon>Paracoccaceae</taxon>
        <taxon>Fuscovulum</taxon>
    </lineage>
</organism>
<dbReference type="PIRSF" id="PIRSF032126">
    <property type="entry name" value="F0F1_ATP_synthase_subunit_I"/>
    <property type="match status" value="1"/>
</dbReference>
<keyword evidence="1" id="KW-0375">Hydrogen ion transport</keyword>
<evidence type="ECO:0000313" key="3">
    <source>
        <dbReference type="EMBL" id="WGV15736.1"/>
    </source>
</evidence>
<evidence type="ECO:0000256" key="2">
    <source>
        <dbReference type="SAM" id="Phobius"/>
    </source>
</evidence>
<dbReference type="InterPro" id="IPR016989">
    <property type="entry name" value="Atp1_alphaprobac"/>
</dbReference>
<dbReference type="Pfam" id="PF09527">
    <property type="entry name" value="ATPase_gene1"/>
    <property type="match status" value="1"/>
</dbReference>
<dbReference type="RefSeq" id="WP_281465392.1">
    <property type="nucleotide sequence ID" value="NZ_CP124535.1"/>
</dbReference>
<keyword evidence="1" id="KW-0813">Transport</keyword>
<comment type="function">
    <text evidence="1">A possible function for this protein is to guide the assembly of the membrane sector of the ATPase enzyme complex.</text>
</comment>
<keyword evidence="2" id="KW-0812">Transmembrane</keyword>
<keyword evidence="1" id="KW-0406">Ion transport</keyword>
<evidence type="ECO:0000313" key="4">
    <source>
        <dbReference type="Proteomes" id="UP001230978"/>
    </source>
</evidence>
<feature type="transmembrane region" description="Helical" evidence="2">
    <location>
        <begin position="69"/>
        <end position="90"/>
    </location>
</feature>
<dbReference type="EMBL" id="CP124535">
    <property type="protein sequence ID" value="WGV15736.1"/>
    <property type="molecule type" value="Genomic_DNA"/>
</dbReference>
<dbReference type="InterPro" id="IPR032820">
    <property type="entry name" value="ATPase_put"/>
</dbReference>
<reference evidence="3 4" key="1">
    <citation type="submission" date="2023-04" db="EMBL/GenBank/DDBJ databases">
        <title>YMD61, complete Genome.</title>
        <authorList>
            <person name="Zhang J."/>
        </authorList>
    </citation>
    <scope>NUCLEOTIDE SEQUENCE [LARGE SCALE GENOMIC DNA]</scope>
    <source>
        <strain evidence="3 4">YMD61</strain>
    </source>
</reference>
<keyword evidence="1 2" id="KW-0472">Membrane</keyword>
<protein>
    <recommendedName>
        <fullName evidence="1">ATP synthase protein I</fullName>
    </recommendedName>
</protein>
<comment type="similarity">
    <text evidence="1">Belongs to the bacterial AtpI family.</text>
</comment>
<keyword evidence="4" id="KW-1185">Reference proteome</keyword>
<name>A0ABY8Q4I9_9RHOB</name>
<sequence length="110" mass="11973">MAEEPDRARLAALEEKLAKAKGAVNPPRKRHQDEQYSQAQLAWRMVIELVAGLGIGFGIGYGLDSLFGTMPLFLVLFILAGFAAGIKTMLRSAKEVQERKAAQAAEQGED</sequence>
<evidence type="ECO:0000256" key="1">
    <source>
        <dbReference type="PIRNR" id="PIRNR032126"/>
    </source>
</evidence>